<feature type="compositionally biased region" description="Basic and acidic residues" evidence="2">
    <location>
        <begin position="1"/>
        <end position="24"/>
    </location>
</feature>
<dbReference type="OrthoDB" id="8775810at2759"/>
<dbReference type="InterPro" id="IPR025659">
    <property type="entry name" value="Tubby-like_C"/>
</dbReference>
<feature type="region of interest" description="Disordered" evidence="2">
    <location>
        <begin position="174"/>
        <end position="198"/>
    </location>
</feature>
<feature type="domain" description="Tubby C-terminal" evidence="3">
    <location>
        <begin position="495"/>
        <end position="728"/>
    </location>
</feature>
<dbReference type="AlphaFoldDB" id="A0A9W7C1F7"/>
<dbReference type="SUPFAM" id="SSF54518">
    <property type="entry name" value="Tubby C-terminal domain-like"/>
    <property type="match status" value="1"/>
</dbReference>
<reference evidence="5" key="1">
    <citation type="journal article" date="2023" name="Commun. Biol.">
        <title>Genome analysis of Parmales, the sister group of diatoms, reveals the evolutionary specialization of diatoms from phago-mixotrophs to photoautotrophs.</title>
        <authorList>
            <person name="Ban H."/>
            <person name="Sato S."/>
            <person name="Yoshikawa S."/>
            <person name="Yamada K."/>
            <person name="Nakamura Y."/>
            <person name="Ichinomiya M."/>
            <person name="Sato N."/>
            <person name="Blanc-Mathieu R."/>
            <person name="Endo H."/>
            <person name="Kuwata A."/>
            <person name="Ogata H."/>
        </authorList>
    </citation>
    <scope>NUCLEOTIDE SEQUENCE [LARGE SCALE GENOMIC DNA]</scope>
    <source>
        <strain evidence="5">NIES 3701</strain>
    </source>
</reference>
<comment type="caution">
    <text evidence="4">The sequence shown here is derived from an EMBL/GenBank/DDBJ whole genome shotgun (WGS) entry which is preliminary data.</text>
</comment>
<feature type="region of interest" description="Disordered" evidence="2">
    <location>
        <begin position="450"/>
        <end position="496"/>
    </location>
</feature>
<evidence type="ECO:0000256" key="2">
    <source>
        <dbReference type="SAM" id="MobiDB-lite"/>
    </source>
</evidence>
<evidence type="ECO:0000313" key="5">
    <source>
        <dbReference type="Proteomes" id="UP001165085"/>
    </source>
</evidence>
<feature type="region of interest" description="Disordered" evidence="2">
    <location>
        <begin position="1"/>
        <end position="28"/>
    </location>
</feature>
<keyword evidence="5" id="KW-1185">Reference proteome</keyword>
<dbReference type="InterPro" id="IPR000007">
    <property type="entry name" value="Tubby_C"/>
</dbReference>
<dbReference type="EMBL" id="BRXY01000580">
    <property type="protein sequence ID" value="GMI01457.1"/>
    <property type="molecule type" value="Genomic_DNA"/>
</dbReference>
<proteinExistence type="inferred from homology"/>
<accession>A0A9W7C1F7</accession>
<comment type="similarity">
    <text evidence="1">Belongs to the TUB family.</text>
</comment>
<dbReference type="PANTHER" id="PTHR16517:SF7">
    <property type="entry name" value="PROTEIN KING TUBBY"/>
    <property type="match status" value="1"/>
</dbReference>
<protein>
    <recommendedName>
        <fullName evidence="3">Tubby C-terminal domain-containing protein</fullName>
    </recommendedName>
</protein>
<evidence type="ECO:0000313" key="4">
    <source>
        <dbReference type="EMBL" id="GMI01457.1"/>
    </source>
</evidence>
<organism evidence="4 5">
    <name type="scientific">Triparma strigata</name>
    <dbReference type="NCBI Taxonomy" id="1606541"/>
    <lineage>
        <taxon>Eukaryota</taxon>
        <taxon>Sar</taxon>
        <taxon>Stramenopiles</taxon>
        <taxon>Ochrophyta</taxon>
        <taxon>Bolidophyceae</taxon>
        <taxon>Parmales</taxon>
        <taxon>Triparmaceae</taxon>
        <taxon>Triparma</taxon>
    </lineage>
</organism>
<dbReference type="PANTHER" id="PTHR16517">
    <property type="entry name" value="TUBBY-RELATED"/>
    <property type="match status" value="1"/>
</dbReference>
<evidence type="ECO:0000259" key="3">
    <source>
        <dbReference type="Pfam" id="PF01167"/>
    </source>
</evidence>
<dbReference type="Pfam" id="PF01167">
    <property type="entry name" value="Tub"/>
    <property type="match status" value="1"/>
</dbReference>
<name>A0A9W7C1F7_9STRA</name>
<evidence type="ECO:0000256" key="1">
    <source>
        <dbReference type="ARBA" id="ARBA00007129"/>
    </source>
</evidence>
<dbReference type="PRINTS" id="PR01573">
    <property type="entry name" value="SUPERTUBBY"/>
</dbReference>
<feature type="region of interest" description="Disordered" evidence="2">
    <location>
        <begin position="84"/>
        <end position="147"/>
    </location>
</feature>
<sequence length="734" mass="80948">MMESVSEPRSDEAAVTSEDTKQRTDTQIQSCDTTLAINGAINQVPEALRSLRVGSLTSRESTTGATSAQSSLRVNFPHPDFVILPGKLPGKLSKSEEVDYSESSRSTYGDLLQKVNESSLQPTKQPSPPPDRAEPAEPTPPSPPFTLTLSLICSQNRTTETETIEEVQIPGTPVKKISPFPLEGPMEPNKSFFGKTPKKQEKISPEGELVAVPLTIFKDVTTVTIPKSTATASSYLSSILPSPAPLSPSTAITIDFPSHKLQRAFSTTLQYLSDAKESLELDGFNVFEVLACSALLEAKGLQRMCELCVLRVLSVHNFSAAVRYAVQSDRAPMIRACYHWMKRVGVEEWKERVAGSRGEKRDENRKMRIDVGAISAVGDIVGGGDGVDEMTVYTKKLKLDVEKMQFVCQATGRCGKEIFGAIVEDERRRRARHFEAGCMSYPVDLSTLGPPFAVRRKNKNGDTEPSDSGNLKKGDEIPASHAPPNKKSKDGYPGTRKCYLERRRGMGPEGTETHYIVYAEDSLDMLVAATSTPTVGQYYFSESEDDFLRHGDHYIGQMKSTLAGTQFHLYDDGISKSEGGSILPELERKQKALLVYQTNVLGRVPNAMNIVIPKPGLNNEFRDDVTGGTGDKADASGLYKAYSNNERDKFVVMETKKPKWNPKMEAWTMDFKGRAKLASKKNFILVDPTIDERVLMMFGKVTKNRWSLDYSPPMNPLTCLFVALTAFSSKLAVT</sequence>
<dbReference type="Gene3D" id="3.20.90.10">
    <property type="entry name" value="Tubby Protein, Chain A"/>
    <property type="match status" value="1"/>
</dbReference>
<gene>
    <name evidence="4" type="ORF">TrST_g11553</name>
</gene>
<dbReference type="Proteomes" id="UP001165085">
    <property type="component" value="Unassembled WGS sequence"/>
</dbReference>
<feature type="compositionally biased region" description="Polar residues" evidence="2">
    <location>
        <begin position="115"/>
        <end position="124"/>
    </location>
</feature>